<evidence type="ECO:0000313" key="1">
    <source>
        <dbReference type="EMBL" id="KAK3933520.1"/>
    </source>
</evidence>
<reference evidence="2" key="1">
    <citation type="journal article" date="2023" name="Mol. Phylogenet. Evol.">
        <title>Genome-scale phylogeny and comparative genomics of the fungal order Sordariales.</title>
        <authorList>
            <person name="Hensen N."/>
            <person name="Bonometti L."/>
            <person name="Westerberg I."/>
            <person name="Brannstrom I.O."/>
            <person name="Guillou S."/>
            <person name="Cros-Aarteil S."/>
            <person name="Calhoun S."/>
            <person name="Haridas S."/>
            <person name="Kuo A."/>
            <person name="Mondo S."/>
            <person name="Pangilinan J."/>
            <person name="Riley R."/>
            <person name="LaButti K."/>
            <person name="Andreopoulos B."/>
            <person name="Lipzen A."/>
            <person name="Chen C."/>
            <person name="Yan M."/>
            <person name="Daum C."/>
            <person name="Ng V."/>
            <person name="Clum A."/>
            <person name="Steindorff A."/>
            <person name="Ohm R.A."/>
            <person name="Martin F."/>
            <person name="Silar P."/>
            <person name="Natvig D.O."/>
            <person name="Lalanne C."/>
            <person name="Gautier V."/>
            <person name="Ament-Velasquez S.L."/>
            <person name="Kruys A."/>
            <person name="Hutchinson M.I."/>
            <person name="Powell A.J."/>
            <person name="Barry K."/>
            <person name="Miller A.N."/>
            <person name="Grigoriev I.V."/>
            <person name="Debuchy R."/>
            <person name="Gladieux P."/>
            <person name="Hiltunen Thoren M."/>
            <person name="Johannesson H."/>
        </authorList>
    </citation>
    <scope>NUCLEOTIDE SEQUENCE [LARGE SCALE GENOMIC DNA]</scope>
    <source>
        <strain evidence="2">CBS 340.73</strain>
    </source>
</reference>
<dbReference type="EMBL" id="MU854160">
    <property type="protein sequence ID" value="KAK3933520.1"/>
    <property type="molecule type" value="Genomic_DNA"/>
</dbReference>
<name>A0AAN6MU54_9PEZI</name>
<comment type="caution">
    <text evidence="1">The sequence shown here is derived from an EMBL/GenBank/DDBJ whole genome shotgun (WGS) entry which is preliminary data.</text>
</comment>
<protein>
    <submittedName>
        <fullName evidence="1">Uncharacterized protein</fullName>
    </submittedName>
</protein>
<dbReference type="AlphaFoldDB" id="A0AAN6MU54"/>
<evidence type="ECO:0000313" key="2">
    <source>
        <dbReference type="Proteomes" id="UP001303473"/>
    </source>
</evidence>
<organism evidence="1 2">
    <name type="scientific">Diplogelasinospora grovesii</name>
    <dbReference type="NCBI Taxonomy" id="303347"/>
    <lineage>
        <taxon>Eukaryota</taxon>
        <taxon>Fungi</taxon>
        <taxon>Dikarya</taxon>
        <taxon>Ascomycota</taxon>
        <taxon>Pezizomycotina</taxon>
        <taxon>Sordariomycetes</taxon>
        <taxon>Sordariomycetidae</taxon>
        <taxon>Sordariales</taxon>
        <taxon>Diplogelasinosporaceae</taxon>
        <taxon>Diplogelasinospora</taxon>
    </lineage>
</organism>
<proteinExistence type="predicted"/>
<accession>A0AAN6MU54</accession>
<gene>
    <name evidence="1" type="ORF">QBC46DRAFT_401935</name>
</gene>
<sequence>MRAPSWIYPLFALFPYGTTWDDAGREAEICRDKAFLAPNAPKYQLSEWPWASAMSISDDFGRMLFFTTRTAYEPIRSTTSCNTTCHSNLTSSFSVRVLRRMTYVWSTYSYCDVRVWGC</sequence>
<keyword evidence="2" id="KW-1185">Reference proteome</keyword>
<dbReference type="Proteomes" id="UP001303473">
    <property type="component" value="Unassembled WGS sequence"/>
</dbReference>